<evidence type="ECO:0000313" key="4">
    <source>
        <dbReference type="Proteomes" id="UP000008062"/>
    </source>
</evidence>
<dbReference type="GO" id="GO:0051726">
    <property type="term" value="P:regulation of cell cycle"/>
    <property type="evidence" value="ECO:0007669"/>
    <property type="project" value="TreeGrafter"/>
</dbReference>
<dbReference type="GO" id="GO:0033596">
    <property type="term" value="C:TSC1-TSC2 complex"/>
    <property type="evidence" value="ECO:0007669"/>
    <property type="project" value="TreeGrafter"/>
</dbReference>
<feature type="region of interest" description="Disordered" evidence="2">
    <location>
        <begin position="296"/>
        <end position="318"/>
    </location>
</feature>
<dbReference type="eggNOG" id="ENOG502QQPT">
    <property type="taxonomic scope" value="Eukaryota"/>
</dbReference>
<dbReference type="EMBL" id="CM001204">
    <property type="protein sequence ID" value="EGP84596.1"/>
    <property type="molecule type" value="Genomic_DNA"/>
</dbReference>
<dbReference type="OrthoDB" id="6022054at2759"/>
<accession>F9XK10</accession>
<dbReference type="GO" id="GO:0032007">
    <property type="term" value="P:negative regulation of TOR signaling"/>
    <property type="evidence" value="ECO:0007669"/>
    <property type="project" value="TreeGrafter"/>
</dbReference>
<dbReference type="Pfam" id="PF04388">
    <property type="entry name" value="Hamartin"/>
    <property type="match status" value="1"/>
</dbReference>
<dbReference type="Proteomes" id="UP000008062">
    <property type="component" value="Chromosome 9"/>
</dbReference>
<gene>
    <name evidence="3" type="ORF">MYCGRDRAFT_20590</name>
</gene>
<dbReference type="InterPro" id="IPR007483">
    <property type="entry name" value="Hamartin"/>
</dbReference>
<dbReference type="PANTHER" id="PTHR15154:SF2">
    <property type="entry name" value="HAMARTIN"/>
    <property type="match status" value="1"/>
</dbReference>
<dbReference type="GeneID" id="13402417"/>
<dbReference type="InterPro" id="IPR016024">
    <property type="entry name" value="ARM-type_fold"/>
</dbReference>
<proteinExistence type="predicted"/>
<dbReference type="KEGG" id="ztr:MYCGRDRAFT_20590"/>
<organism evidence="3 4">
    <name type="scientific">Zymoseptoria tritici (strain CBS 115943 / IPO323)</name>
    <name type="common">Speckled leaf blotch fungus</name>
    <name type="synonym">Septoria tritici</name>
    <dbReference type="NCBI Taxonomy" id="336722"/>
    <lineage>
        <taxon>Eukaryota</taxon>
        <taxon>Fungi</taxon>
        <taxon>Dikarya</taxon>
        <taxon>Ascomycota</taxon>
        <taxon>Pezizomycotina</taxon>
        <taxon>Dothideomycetes</taxon>
        <taxon>Dothideomycetidae</taxon>
        <taxon>Mycosphaerellales</taxon>
        <taxon>Mycosphaerellaceae</taxon>
        <taxon>Zymoseptoria</taxon>
    </lineage>
</organism>
<sequence length="774" mass="88412">LKDATKALSVHFSGPKTPLSLPSESRRMLQSFIDEHAGRIAHDETAGANQELRQFWERYVSGNSQKYGAFIGALKELRLAIVTDEDLLEWYYDAAKPVLTGTSFNKQAEEDAQGFVASLLIYDEAEENAQVCARTSQEICGDLLRVYLARTRGVAEDDGFVAPENAQVAQQVETVLVTFGKKMPKHLFHHLDDLIQKADTRLQGLTLLSSFLRHQAPHLYTVIHTPLVDHLLKCLMNDTSTTILSVAITCLIMLLPHIPGSLGSRLSRLFLIYSRLLCWERFSALSSTSQKNLVTDSRYPMEDDSSPDRDNGDVGIDANWEKARPSEGEIQATTPELMTYYTYLYGLYPLHFMSYIRKPRRYLKNVEFPGADEFDLDQAVIRSRSDQFRQVHLLHPNFYNMTMEEELIDPKWPKMDAADVVAECHSLATNPRPSYIGPGPPPACKLPELPTLATVDTDKSRHSSMLDDFPMPTASLGSLYAASEKPANPSTNLSYLQRELTLLKNDLNFERWHKSQYSQHIGQLMRKNIKDATVEAETLNLINANRALKQQLEQVRNAREATIKDSNLTRKQASNLESHMTERFNKMKREQEIWAADADELRRLRIEMKHYRDLLSAAEARELNKSHKLEMIQRELGQLEQLQSQLQEARTRVREMEYKEFEFEQAKREVDILKSEKDTLQMKLERQEIDRERAKRVYADRVTELEVQASRPSSVMSPREVSSESVAASSPAYLALQQALAEAQGRLVALKKAHTRLLERHTDLELDYQSLQSQ</sequence>
<feature type="non-terminal residue" evidence="3">
    <location>
        <position position="774"/>
    </location>
</feature>
<keyword evidence="4" id="KW-1185">Reference proteome</keyword>
<feature type="coiled-coil region" evidence="1">
    <location>
        <begin position="733"/>
        <end position="760"/>
    </location>
</feature>
<reference evidence="3 4" key="1">
    <citation type="journal article" date="2011" name="PLoS Genet.">
        <title>Finished genome of the fungal wheat pathogen Mycosphaerella graminicola reveals dispensome structure, chromosome plasticity, and stealth pathogenesis.</title>
        <authorList>
            <person name="Goodwin S.B."/>
            <person name="Ben M'barek S."/>
            <person name="Dhillon B."/>
            <person name="Wittenberg A.H.J."/>
            <person name="Crane C.F."/>
            <person name="Hane J.K."/>
            <person name="Foster A.J."/>
            <person name="Van der Lee T.A.J."/>
            <person name="Grimwood J."/>
            <person name="Aerts A."/>
            <person name="Antoniw J."/>
            <person name="Bailey A."/>
            <person name="Bluhm B."/>
            <person name="Bowler J."/>
            <person name="Bristow J."/>
            <person name="van der Burgt A."/>
            <person name="Canto-Canche B."/>
            <person name="Churchill A.C.L."/>
            <person name="Conde-Ferraez L."/>
            <person name="Cools H.J."/>
            <person name="Coutinho P.M."/>
            <person name="Csukai M."/>
            <person name="Dehal P."/>
            <person name="De Wit P."/>
            <person name="Donzelli B."/>
            <person name="van de Geest H.C."/>
            <person name="van Ham R.C.H.J."/>
            <person name="Hammond-Kosack K.E."/>
            <person name="Henrissat B."/>
            <person name="Kilian A."/>
            <person name="Kobayashi A.K."/>
            <person name="Koopmann E."/>
            <person name="Kourmpetis Y."/>
            <person name="Kuzniar A."/>
            <person name="Lindquist E."/>
            <person name="Lombard V."/>
            <person name="Maliepaard C."/>
            <person name="Martins N."/>
            <person name="Mehrabi R."/>
            <person name="Nap J.P.H."/>
            <person name="Ponomarenko A."/>
            <person name="Rudd J.J."/>
            <person name="Salamov A."/>
            <person name="Schmutz J."/>
            <person name="Schouten H.J."/>
            <person name="Shapiro H."/>
            <person name="Stergiopoulos I."/>
            <person name="Torriani S.F.F."/>
            <person name="Tu H."/>
            <person name="de Vries R.P."/>
            <person name="Waalwijk C."/>
            <person name="Ware S.B."/>
            <person name="Wiebenga A."/>
            <person name="Zwiers L.-H."/>
            <person name="Oliver R.P."/>
            <person name="Grigoriev I.V."/>
            <person name="Kema G.H.J."/>
        </authorList>
    </citation>
    <scope>NUCLEOTIDE SEQUENCE [LARGE SCALE GENOMIC DNA]</scope>
    <source>
        <strain evidence="4">CBS 115943 / IPO323</strain>
    </source>
</reference>
<keyword evidence="1" id="KW-0175">Coiled coil</keyword>
<evidence type="ECO:0000256" key="1">
    <source>
        <dbReference type="SAM" id="Coils"/>
    </source>
</evidence>
<dbReference type="AlphaFoldDB" id="F9XK10"/>
<dbReference type="HOGENOM" id="CLU_004261_0_0_1"/>
<feature type="non-terminal residue" evidence="3">
    <location>
        <position position="1"/>
    </location>
</feature>
<dbReference type="STRING" id="336722.F9XK10"/>
<dbReference type="OMA" id="IMFLPHI"/>
<dbReference type="PANTHER" id="PTHR15154">
    <property type="entry name" value="HAMARTIN"/>
    <property type="match status" value="1"/>
</dbReference>
<dbReference type="SUPFAM" id="SSF48371">
    <property type="entry name" value="ARM repeat"/>
    <property type="match status" value="1"/>
</dbReference>
<evidence type="ECO:0000256" key="2">
    <source>
        <dbReference type="SAM" id="MobiDB-lite"/>
    </source>
</evidence>
<evidence type="ECO:0000313" key="3">
    <source>
        <dbReference type="EMBL" id="EGP84596.1"/>
    </source>
</evidence>
<protein>
    <recommendedName>
        <fullName evidence="5">Hamartin</fullName>
    </recommendedName>
</protein>
<dbReference type="RefSeq" id="XP_003849620.1">
    <property type="nucleotide sequence ID" value="XM_003849572.1"/>
</dbReference>
<name>F9XK10_ZYMTI</name>
<evidence type="ECO:0008006" key="5">
    <source>
        <dbReference type="Google" id="ProtNLM"/>
    </source>
</evidence>
<feature type="coiled-coil region" evidence="1">
    <location>
        <begin position="601"/>
        <end position="697"/>
    </location>
</feature>
<dbReference type="InParanoid" id="F9XK10"/>